<dbReference type="SUPFAM" id="SSF54593">
    <property type="entry name" value="Glyoxalase/Bleomycin resistance protein/Dihydroxybiphenyl dioxygenase"/>
    <property type="match status" value="1"/>
</dbReference>
<dbReference type="InterPro" id="IPR004360">
    <property type="entry name" value="Glyas_Fos-R_dOase_dom"/>
</dbReference>
<sequence length="114" mass="12611">MSIRRAVPDLQPADMERTRAFYRQLGFEEVMDLGWVVTLASPSNPTAQIILFGANAEEPQPNISVEVDDVDAVHETMVAAGAEVVYALRDEPWGVRRFFVRDPDGTVVNVVSHG</sequence>
<dbReference type="STRING" id="1210089.GCA_001613165_07573"/>
<reference evidence="2 3" key="1">
    <citation type="submission" date="2018-07" db="EMBL/GenBank/DDBJ databases">
        <title>Genomic Encyclopedia of Type Strains, Phase IV (KMG-IV): sequencing the most valuable type-strain genomes for metagenomic binning, comparative biology and taxonomic classification.</title>
        <authorList>
            <person name="Goeker M."/>
        </authorList>
    </citation>
    <scope>NUCLEOTIDE SEQUENCE [LARGE SCALE GENOMIC DNA]</scope>
    <source>
        <strain evidence="2 3">DSM 44952</strain>
    </source>
</reference>
<dbReference type="PROSITE" id="PS51819">
    <property type="entry name" value="VOC"/>
    <property type="match status" value="1"/>
</dbReference>
<keyword evidence="3" id="KW-1185">Reference proteome</keyword>
<dbReference type="PANTHER" id="PTHR36503:SF3">
    <property type="entry name" value="BLR0126 PROTEIN"/>
    <property type="match status" value="1"/>
</dbReference>
<organism evidence="2 3">
    <name type="scientific">Nocardia mexicana</name>
    <dbReference type="NCBI Taxonomy" id="279262"/>
    <lineage>
        <taxon>Bacteria</taxon>
        <taxon>Bacillati</taxon>
        <taxon>Actinomycetota</taxon>
        <taxon>Actinomycetes</taxon>
        <taxon>Mycobacteriales</taxon>
        <taxon>Nocardiaceae</taxon>
        <taxon>Nocardia</taxon>
    </lineage>
</organism>
<dbReference type="AlphaFoldDB" id="A0A370H8G8"/>
<proteinExistence type="predicted"/>
<dbReference type="InterPro" id="IPR037523">
    <property type="entry name" value="VOC_core"/>
</dbReference>
<comment type="caution">
    <text evidence="2">The sequence shown here is derived from an EMBL/GenBank/DDBJ whole genome shotgun (WGS) entry which is preliminary data.</text>
</comment>
<dbReference type="InterPro" id="IPR029068">
    <property type="entry name" value="Glyas_Bleomycin-R_OHBP_Dase"/>
</dbReference>
<dbReference type="Pfam" id="PF00903">
    <property type="entry name" value="Glyoxalase"/>
    <property type="match status" value="1"/>
</dbReference>
<evidence type="ECO:0000313" key="2">
    <source>
        <dbReference type="EMBL" id="RDI52931.1"/>
    </source>
</evidence>
<evidence type="ECO:0000259" key="1">
    <source>
        <dbReference type="PROSITE" id="PS51819"/>
    </source>
</evidence>
<dbReference type="Proteomes" id="UP000255355">
    <property type="component" value="Unassembled WGS sequence"/>
</dbReference>
<accession>A0A370H8G8</accession>
<gene>
    <name evidence="2" type="ORF">DFR68_103319</name>
</gene>
<dbReference type="PANTHER" id="PTHR36503">
    <property type="entry name" value="BLR2520 PROTEIN"/>
    <property type="match status" value="1"/>
</dbReference>
<dbReference type="RefSeq" id="WP_068031593.1">
    <property type="nucleotide sequence ID" value="NZ_QQAZ01000003.1"/>
</dbReference>
<protein>
    <submittedName>
        <fullName evidence="2">Putative glyoxalase superfamily protein PhnB</fullName>
    </submittedName>
</protein>
<dbReference type="EMBL" id="QQAZ01000003">
    <property type="protein sequence ID" value="RDI52931.1"/>
    <property type="molecule type" value="Genomic_DNA"/>
</dbReference>
<dbReference type="OrthoDB" id="9798201at2"/>
<feature type="domain" description="VOC" evidence="1">
    <location>
        <begin position="2"/>
        <end position="113"/>
    </location>
</feature>
<name>A0A370H8G8_9NOCA</name>
<evidence type="ECO:0000313" key="3">
    <source>
        <dbReference type="Proteomes" id="UP000255355"/>
    </source>
</evidence>
<dbReference type="Gene3D" id="3.10.180.10">
    <property type="entry name" value="2,3-Dihydroxybiphenyl 1,2-Dioxygenase, domain 1"/>
    <property type="match status" value="1"/>
</dbReference>